<feature type="compositionally biased region" description="Low complexity" evidence="1">
    <location>
        <begin position="59"/>
        <end position="68"/>
    </location>
</feature>
<feature type="compositionally biased region" description="Basic and acidic residues" evidence="1">
    <location>
        <begin position="518"/>
        <end position="528"/>
    </location>
</feature>
<evidence type="ECO:0000313" key="3">
    <source>
        <dbReference type="Proteomes" id="UP000799423"/>
    </source>
</evidence>
<organism evidence="2 3">
    <name type="scientific">Plenodomus tracheiphilus IPT5</name>
    <dbReference type="NCBI Taxonomy" id="1408161"/>
    <lineage>
        <taxon>Eukaryota</taxon>
        <taxon>Fungi</taxon>
        <taxon>Dikarya</taxon>
        <taxon>Ascomycota</taxon>
        <taxon>Pezizomycotina</taxon>
        <taxon>Dothideomycetes</taxon>
        <taxon>Pleosporomycetidae</taxon>
        <taxon>Pleosporales</taxon>
        <taxon>Pleosporineae</taxon>
        <taxon>Leptosphaeriaceae</taxon>
        <taxon>Plenodomus</taxon>
    </lineage>
</organism>
<keyword evidence="3" id="KW-1185">Reference proteome</keyword>
<feature type="region of interest" description="Disordered" evidence="1">
    <location>
        <begin position="423"/>
        <end position="442"/>
    </location>
</feature>
<evidence type="ECO:0000313" key="2">
    <source>
        <dbReference type="EMBL" id="KAF2849238.1"/>
    </source>
</evidence>
<sequence length="560" mass="60505">MAAPNLSTPAHNAPPSDSISEHDLSLTSPPKSRSPRRSEMNPPGHDVQNPIHHDPGPAPGRRALAPKPHGVVGSINNPISMLEDSPPKKSAHAPTLLTKRKYHNVQQSEPHKFVDKGYRKLYSYRQSRPAMVPQPANGTTFTGHKNQDVYRAMNAKVSAAAGTKSGKVSRPIQQVVPFEVQFPMSTRFLANRAIQNPVFSSFVQQHGVHIPVPLYASAPDQTEELLRRKAVQFVREYSRPTLRKRALSNADPDETSTSESEELTVGLYKTSRASMPHLEIASATPRLIGASTPKLTVTTPKLSSTPQLASASKHTSTPNFLPTSTPDWATAPTATSTALSIRQKSKLPVFRDTTQNPQTTQAHAPNNTIETTHLTEHTALLTSLLKLYPSSRDKKGLREDIAMLLSVQNQRLEAWLKSETELSRSMKKTGHTISSEGGGNEKVVSAYTGRSALVRMRKKMEPGALEKGRERGKDERVRGLLSAGAGMWQDGSGVGVVDVFAGERGEGESGDEVLGGDDGGRPALKDGGGDEQSLVQRGDDVTLAEGPSGRADDADMPDVA</sequence>
<feature type="compositionally biased region" description="Polar residues" evidence="1">
    <location>
        <begin position="297"/>
        <end position="321"/>
    </location>
</feature>
<dbReference type="Proteomes" id="UP000799423">
    <property type="component" value="Unassembled WGS sequence"/>
</dbReference>
<feature type="compositionally biased region" description="Polar residues" evidence="1">
    <location>
        <begin position="1"/>
        <end position="18"/>
    </location>
</feature>
<dbReference type="EMBL" id="MU006313">
    <property type="protein sequence ID" value="KAF2849238.1"/>
    <property type="molecule type" value="Genomic_DNA"/>
</dbReference>
<feature type="region of interest" description="Disordered" evidence="1">
    <location>
        <begin position="504"/>
        <end position="560"/>
    </location>
</feature>
<dbReference type="OrthoDB" id="3690573at2759"/>
<feature type="compositionally biased region" description="Low complexity" evidence="1">
    <location>
        <begin position="322"/>
        <end position="331"/>
    </location>
</feature>
<gene>
    <name evidence="2" type="ORF">T440DRAFT_519479</name>
</gene>
<protein>
    <submittedName>
        <fullName evidence="2">Uncharacterized protein</fullName>
    </submittedName>
</protein>
<feature type="region of interest" description="Disordered" evidence="1">
    <location>
        <begin position="297"/>
        <end position="331"/>
    </location>
</feature>
<accession>A0A6A7B4I5</accession>
<proteinExistence type="predicted"/>
<dbReference type="AlphaFoldDB" id="A0A6A7B4I5"/>
<reference evidence="2" key="1">
    <citation type="submission" date="2020-01" db="EMBL/GenBank/DDBJ databases">
        <authorList>
            <consortium name="DOE Joint Genome Institute"/>
            <person name="Haridas S."/>
            <person name="Albert R."/>
            <person name="Binder M."/>
            <person name="Bloem J."/>
            <person name="Labutti K."/>
            <person name="Salamov A."/>
            <person name="Andreopoulos B."/>
            <person name="Baker S.E."/>
            <person name="Barry K."/>
            <person name="Bills G."/>
            <person name="Bluhm B.H."/>
            <person name="Cannon C."/>
            <person name="Castanera R."/>
            <person name="Culley D.E."/>
            <person name="Daum C."/>
            <person name="Ezra D."/>
            <person name="Gonzalez J.B."/>
            <person name="Henrissat B."/>
            <person name="Kuo A."/>
            <person name="Liang C."/>
            <person name="Lipzen A."/>
            <person name="Lutzoni F."/>
            <person name="Magnuson J."/>
            <person name="Mondo S."/>
            <person name="Nolan M."/>
            <person name="Ohm R."/>
            <person name="Pangilinan J."/>
            <person name="Park H.-J."/>
            <person name="Ramirez L."/>
            <person name="Alfaro M."/>
            <person name="Sun H."/>
            <person name="Tritt A."/>
            <person name="Yoshinaga Y."/>
            <person name="Zwiers L.-H."/>
            <person name="Turgeon B.G."/>
            <person name="Goodwin S.B."/>
            <person name="Spatafora J.W."/>
            <person name="Crous P.W."/>
            <person name="Grigoriev I.V."/>
        </authorList>
    </citation>
    <scope>NUCLEOTIDE SEQUENCE</scope>
    <source>
        <strain evidence="2">IPT5</strain>
    </source>
</reference>
<name>A0A6A7B4I5_9PLEO</name>
<evidence type="ECO:0000256" key="1">
    <source>
        <dbReference type="SAM" id="MobiDB-lite"/>
    </source>
</evidence>
<feature type="region of interest" description="Disordered" evidence="1">
    <location>
        <begin position="1"/>
        <end position="92"/>
    </location>
</feature>